<keyword evidence="2" id="KW-0536">Nodulation</keyword>
<dbReference type="Pfam" id="PF00126">
    <property type="entry name" value="HTH_1"/>
    <property type="match status" value="1"/>
</dbReference>
<dbReference type="GO" id="GO:0003677">
    <property type="term" value="F:DNA binding"/>
    <property type="evidence" value="ECO:0007669"/>
    <property type="project" value="UniProtKB-KW"/>
</dbReference>
<keyword evidence="3" id="KW-0805">Transcription regulation</keyword>
<dbReference type="Proteomes" id="UP000035929">
    <property type="component" value="Unassembled WGS sequence"/>
</dbReference>
<dbReference type="InterPro" id="IPR000847">
    <property type="entry name" value="LysR_HTH_N"/>
</dbReference>
<evidence type="ECO:0000256" key="2">
    <source>
        <dbReference type="ARBA" id="ARBA00022458"/>
    </source>
</evidence>
<dbReference type="Pfam" id="PF03466">
    <property type="entry name" value="LysR_substrate"/>
    <property type="match status" value="1"/>
</dbReference>
<dbReference type="PATRIC" id="fig|270351.6.peg.5053"/>
<comment type="caution">
    <text evidence="7">The sequence shown here is derived from an EMBL/GenBank/DDBJ whole genome shotgun (WGS) entry which is preliminary data.</text>
</comment>
<keyword evidence="5" id="KW-0804">Transcription</keyword>
<comment type="similarity">
    <text evidence="1">Belongs to the LysR transcriptional regulatory family.</text>
</comment>
<evidence type="ECO:0000313" key="8">
    <source>
        <dbReference type="Proteomes" id="UP000035929"/>
    </source>
</evidence>
<evidence type="ECO:0000256" key="5">
    <source>
        <dbReference type="ARBA" id="ARBA00023163"/>
    </source>
</evidence>
<feature type="domain" description="HTH lysR-type" evidence="6">
    <location>
        <begin position="11"/>
        <end position="68"/>
    </location>
</feature>
<evidence type="ECO:0000256" key="1">
    <source>
        <dbReference type="ARBA" id="ARBA00009437"/>
    </source>
</evidence>
<protein>
    <submittedName>
        <fullName evidence="7">LysR family transcriptional regulator</fullName>
    </submittedName>
</protein>
<dbReference type="PROSITE" id="PS50931">
    <property type="entry name" value="HTH_LYSR"/>
    <property type="match status" value="1"/>
</dbReference>
<evidence type="ECO:0000259" key="6">
    <source>
        <dbReference type="PROSITE" id="PS50931"/>
    </source>
</evidence>
<name>A0A0J6T040_9HYPH</name>
<dbReference type="EMBL" id="LABX01000034">
    <property type="protein sequence ID" value="KMO39227.1"/>
    <property type="molecule type" value="Genomic_DNA"/>
</dbReference>
<keyword evidence="4" id="KW-0238">DNA-binding</keyword>
<dbReference type="AlphaFoldDB" id="A0A0J6T040"/>
<dbReference type="PRINTS" id="PR00039">
    <property type="entry name" value="HTHLYSR"/>
</dbReference>
<dbReference type="GO" id="GO:0003700">
    <property type="term" value="F:DNA-binding transcription factor activity"/>
    <property type="evidence" value="ECO:0007669"/>
    <property type="project" value="InterPro"/>
</dbReference>
<reference evidence="7 8" key="1">
    <citation type="submission" date="2015-03" db="EMBL/GenBank/DDBJ databases">
        <title>Genome sequencing of Methylobacterium aquaticum DSM16371 type strain.</title>
        <authorList>
            <person name="Chaudhry V."/>
            <person name="Patil P.B."/>
        </authorList>
    </citation>
    <scope>NUCLEOTIDE SEQUENCE [LARGE SCALE GENOMIC DNA]</scope>
    <source>
        <strain evidence="7 8">DSM 16371</strain>
    </source>
</reference>
<dbReference type="SUPFAM" id="SSF46785">
    <property type="entry name" value="Winged helix' DNA-binding domain"/>
    <property type="match status" value="1"/>
</dbReference>
<sequence>MTIKHRDLAGIDLNLIVALDALLTESSVTRAAAKVGITQSAMSSSLARLRRLLGDELLTRTPDGMRPTPRSLALVEPVRAALRQFQGIVLREDDFDPSTVERSFTLAIPGSVEVRLIPRLLAFLAREAPGIRLHLVGLDYGSVLGDLDADRIDMAVGMISKGQVHHKVRPIYRFGFLSLFNPRLLGVSIPLSLDDFVRFPHILTYLTGVGPGVVDAALAKVGRTRRLAATTPRFATVPFHVKAAPLIATMADELAMTFAAQLGLATSPVPVPTEEIVISMLWHASYDRDPAHRWLREVVVRMGREVGSSHGEEAV</sequence>
<dbReference type="RefSeq" id="WP_048462725.1">
    <property type="nucleotide sequence ID" value="NZ_LABX01000034.1"/>
</dbReference>
<dbReference type="PANTHER" id="PTHR30118">
    <property type="entry name" value="HTH-TYPE TRANSCRIPTIONAL REGULATOR LEUO-RELATED"/>
    <property type="match status" value="1"/>
</dbReference>
<dbReference type="InterPro" id="IPR036390">
    <property type="entry name" value="WH_DNA-bd_sf"/>
</dbReference>
<dbReference type="Gene3D" id="3.40.190.10">
    <property type="entry name" value="Periplasmic binding protein-like II"/>
    <property type="match status" value="2"/>
</dbReference>
<dbReference type="Gene3D" id="1.10.10.10">
    <property type="entry name" value="Winged helix-like DNA-binding domain superfamily/Winged helix DNA-binding domain"/>
    <property type="match status" value="1"/>
</dbReference>
<accession>A0A0J6T040</accession>
<dbReference type="InterPro" id="IPR005119">
    <property type="entry name" value="LysR_subst-bd"/>
</dbReference>
<evidence type="ECO:0000313" key="7">
    <source>
        <dbReference type="EMBL" id="KMO39227.1"/>
    </source>
</evidence>
<dbReference type="OrthoDB" id="8455878at2"/>
<dbReference type="PANTHER" id="PTHR30118:SF15">
    <property type="entry name" value="TRANSCRIPTIONAL REGULATORY PROTEIN"/>
    <property type="match status" value="1"/>
</dbReference>
<dbReference type="SUPFAM" id="SSF53850">
    <property type="entry name" value="Periplasmic binding protein-like II"/>
    <property type="match status" value="1"/>
</dbReference>
<evidence type="ECO:0000256" key="4">
    <source>
        <dbReference type="ARBA" id="ARBA00023125"/>
    </source>
</evidence>
<dbReference type="InterPro" id="IPR050389">
    <property type="entry name" value="LysR-type_TF"/>
</dbReference>
<evidence type="ECO:0000256" key="3">
    <source>
        <dbReference type="ARBA" id="ARBA00023015"/>
    </source>
</evidence>
<organism evidence="7 8">
    <name type="scientific">Methylobacterium aquaticum</name>
    <dbReference type="NCBI Taxonomy" id="270351"/>
    <lineage>
        <taxon>Bacteria</taxon>
        <taxon>Pseudomonadati</taxon>
        <taxon>Pseudomonadota</taxon>
        <taxon>Alphaproteobacteria</taxon>
        <taxon>Hyphomicrobiales</taxon>
        <taxon>Methylobacteriaceae</taxon>
        <taxon>Methylobacterium</taxon>
    </lineage>
</organism>
<dbReference type="InterPro" id="IPR036388">
    <property type="entry name" value="WH-like_DNA-bd_sf"/>
</dbReference>
<proteinExistence type="inferred from homology"/>
<gene>
    <name evidence="7" type="ORF">VP06_04945</name>
</gene>